<protein>
    <submittedName>
        <fullName evidence="2">Uncharacterized protein</fullName>
    </submittedName>
</protein>
<evidence type="ECO:0000256" key="1">
    <source>
        <dbReference type="SAM" id="Phobius"/>
    </source>
</evidence>
<proteinExistence type="predicted"/>
<evidence type="ECO:0000313" key="2">
    <source>
        <dbReference type="EMBL" id="WGW02289.1"/>
    </source>
</evidence>
<feature type="transmembrane region" description="Helical" evidence="1">
    <location>
        <begin position="98"/>
        <end position="116"/>
    </location>
</feature>
<dbReference type="RefSeq" id="WP_282298923.1">
    <property type="nucleotide sequence ID" value="NZ_CP124616.1"/>
</dbReference>
<keyword evidence="1" id="KW-0812">Transmembrane</keyword>
<evidence type="ECO:0000313" key="3">
    <source>
        <dbReference type="Proteomes" id="UP001241605"/>
    </source>
</evidence>
<keyword evidence="3" id="KW-1185">Reference proteome</keyword>
<dbReference type="Proteomes" id="UP001241605">
    <property type="component" value="Chromosome"/>
</dbReference>
<name>A0ABY8QCS5_9RHOB</name>
<gene>
    <name evidence="2" type="ORF">QF118_10000</name>
</gene>
<accession>A0ABY8QCS5</accession>
<keyword evidence="1" id="KW-1133">Transmembrane helix</keyword>
<organism evidence="2 3">
    <name type="scientific">Tropicibacter oceani</name>
    <dbReference type="NCBI Taxonomy" id="3058420"/>
    <lineage>
        <taxon>Bacteria</taxon>
        <taxon>Pseudomonadati</taxon>
        <taxon>Pseudomonadota</taxon>
        <taxon>Alphaproteobacteria</taxon>
        <taxon>Rhodobacterales</taxon>
        <taxon>Roseobacteraceae</taxon>
        <taxon>Tropicibacter</taxon>
    </lineage>
</organism>
<sequence length="252" mass="28826">MLWRALFLLILAVAASALATWYFGKEVLIALGLILVQIKVLSKKLWMVEWPVFLIWLKAQGAAFFRVELLKKWLMSTVLPLVMGRALLRRLRGFVERYLVGITALHARLLAWFAGLSRVEKVLAWGILLSGTLALSVTSLGLWLILFSVKVPLWLVAAAAALGKSVWVSIQKWAFKVVAFLQLGWLWKGVSRVLPARWLQRKRRIEFRMARAVVRRRRMTVRQLADRKDRLPFRIGVLLEYVFVPGGRGQGN</sequence>
<feature type="transmembrane region" description="Helical" evidence="1">
    <location>
        <begin position="122"/>
        <end position="144"/>
    </location>
</feature>
<keyword evidence="1" id="KW-0472">Membrane</keyword>
<reference evidence="2 3" key="1">
    <citation type="submission" date="2023-05" db="EMBL/GenBank/DDBJ databases">
        <title>YMD87, complete Genome.</title>
        <authorList>
            <person name="Zhang J."/>
            <person name="Xu X."/>
        </authorList>
    </citation>
    <scope>NUCLEOTIDE SEQUENCE [LARGE SCALE GENOMIC DNA]</scope>
    <source>
        <strain evidence="2 3">YMD87</strain>
    </source>
</reference>
<dbReference type="EMBL" id="CP124616">
    <property type="protein sequence ID" value="WGW02289.1"/>
    <property type="molecule type" value="Genomic_DNA"/>
</dbReference>